<protein>
    <submittedName>
        <fullName evidence="1">Uncharacterized protein</fullName>
    </submittedName>
</protein>
<dbReference type="OrthoDB" id="3402203at2"/>
<evidence type="ECO:0000313" key="1">
    <source>
        <dbReference type="EMBL" id="AYF76549.1"/>
    </source>
</evidence>
<organism evidence="1 2">
    <name type="scientific">Nocardia yunnanensis</name>
    <dbReference type="NCBI Taxonomy" id="2382165"/>
    <lineage>
        <taxon>Bacteria</taxon>
        <taxon>Bacillati</taxon>
        <taxon>Actinomycetota</taxon>
        <taxon>Actinomycetes</taxon>
        <taxon>Mycobacteriales</taxon>
        <taxon>Nocardiaceae</taxon>
        <taxon>Nocardia</taxon>
    </lineage>
</organism>
<evidence type="ECO:0000313" key="2">
    <source>
        <dbReference type="Proteomes" id="UP000267164"/>
    </source>
</evidence>
<proteinExistence type="predicted"/>
<dbReference type="InterPro" id="IPR046030">
    <property type="entry name" value="DUF5988"/>
</dbReference>
<dbReference type="Pfam" id="PF19450">
    <property type="entry name" value="DUF5988"/>
    <property type="match status" value="1"/>
</dbReference>
<dbReference type="Proteomes" id="UP000267164">
    <property type="component" value="Chromosome"/>
</dbReference>
<gene>
    <name evidence="1" type="ORF">D7D52_25100</name>
</gene>
<sequence length="68" mass="7594">MSTSPMALLEGGPDGLEQRIVPITPPGIELRVAFGGGYERFKVTPRWQETERGNLPVYEWVAHVEAKK</sequence>
<dbReference type="RefSeq" id="WP_120740170.1">
    <property type="nucleotide sequence ID" value="NZ_CP032568.1"/>
</dbReference>
<dbReference type="KEGG" id="nyu:D7D52_25100"/>
<reference evidence="1 2" key="1">
    <citation type="submission" date="2018-09" db="EMBL/GenBank/DDBJ databases">
        <title>Nocardia yunnanensis sp. nov., an actinomycete isolated from a soil sample.</title>
        <authorList>
            <person name="Zhang J."/>
        </authorList>
    </citation>
    <scope>NUCLEOTIDE SEQUENCE [LARGE SCALE GENOMIC DNA]</scope>
    <source>
        <strain evidence="1 2">CFHS0054</strain>
    </source>
</reference>
<name>A0A386ZIY2_9NOCA</name>
<keyword evidence="2" id="KW-1185">Reference proteome</keyword>
<dbReference type="AlphaFoldDB" id="A0A386ZIY2"/>
<accession>A0A386ZIY2</accession>
<dbReference type="EMBL" id="CP032568">
    <property type="protein sequence ID" value="AYF76549.1"/>
    <property type="molecule type" value="Genomic_DNA"/>
</dbReference>